<evidence type="ECO:0000313" key="1">
    <source>
        <dbReference type="EMBL" id="SBT58125.1"/>
    </source>
</evidence>
<dbReference type="Proteomes" id="UP000078555">
    <property type="component" value="Unassembled WGS sequence"/>
</dbReference>
<dbReference type="EMBL" id="FLRD01001780">
    <property type="protein sequence ID" value="SBT58125.1"/>
    <property type="molecule type" value="Genomic_DNA"/>
</dbReference>
<name>A0A1A9APV0_PLAOA</name>
<sequence>MKERFAGKHELFKYKPCFYSFDCSFDECTEMKDLFDYFKKYNSMETKITTIKNKYSVFCKNLLYINGLYEKYISKCCTYFLRSKECRDDCPDFFKCNQLYNPHNLYTKIKCDALLPSVISMKKVNIPTYIDSYVIIKSEKSAEIVLPPLALYFIRKPKKQKKKYNYHEEYNEQLLYPDSASVNMNPQNRKIQIAYYQT</sequence>
<evidence type="ECO:0000313" key="2">
    <source>
        <dbReference type="Proteomes" id="UP000078555"/>
    </source>
</evidence>
<proteinExistence type="predicted"/>
<protein>
    <submittedName>
        <fullName evidence="1">PIR Superfamily Protein</fullName>
    </submittedName>
</protein>
<reference evidence="2" key="1">
    <citation type="submission" date="2016-05" db="EMBL/GenBank/DDBJ databases">
        <authorList>
            <person name="Naeem Raeece"/>
        </authorList>
    </citation>
    <scope>NUCLEOTIDE SEQUENCE [LARGE SCALE GENOMIC DNA]</scope>
</reference>
<keyword evidence="2" id="KW-1185">Reference proteome</keyword>
<dbReference type="InterPro" id="IPR008780">
    <property type="entry name" value="Plasmodium_Vir"/>
</dbReference>
<organism evidence="1 2">
    <name type="scientific">Plasmodium ovale wallikeri</name>
    <dbReference type="NCBI Taxonomy" id="864142"/>
    <lineage>
        <taxon>Eukaryota</taxon>
        <taxon>Sar</taxon>
        <taxon>Alveolata</taxon>
        <taxon>Apicomplexa</taxon>
        <taxon>Aconoidasida</taxon>
        <taxon>Haemosporida</taxon>
        <taxon>Plasmodiidae</taxon>
        <taxon>Plasmodium</taxon>
        <taxon>Plasmodium (Plasmodium)</taxon>
    </lineage>
</organism>
<dbReference type="AlphaFoldDB" id="A0A1A9APV0"/>
<gene>
    <name evidence="1" type="ORF">POVWA1_085740</name>
</gene>
<dbReference type="Pfam" id="PF05795">
    <property type="entry name" value="Plasmodium_Vir"/>
    <property type="match status" value="1"/>
</dbReference>
<accession>A0A1A9APV0</accession>